<accession>A0A4C1V244</accession>
<comment type="caution">
    <text evidence="1">The sequence shown here is derived from an EMBL/GenBank/DDBJ whole genome shotgun (WGS) entry which is preliminary data.</text>
</comment>
<dbReference type="EMBL" id="BGZK01000258">
    <property type="protein sequence ID" value="GBP32362.1"/>
    <property type="molecule type" value="Genomic_DNA"/>
</dbReference>
<name>A0A4C1V244_EUMVA</name>
<sequence length="119" mass="13412">MSDFCHSSEEYASRNFLSRFEGSSLSSASHWLTANNNFVIVALVTFAPDCPTCCSFLTRPYVNTKIAHKALQSIDSHATWPSDISLRYTRRDLNTATDKYVQRCIDRVQSNAINDDPLS</sequence>
<reference evidence="1 2" key="1">
    <citation type="journal article" date="2019" name="Commun. Biol.">
        <title>The bagworm genome reveals a unique fibroin gene that provides high tensile strength.</title>
        <authorList>
            <person name="Kono N."/>
            <person name="Nakamura H."/>
            <person name="Ohtoshi R."/>
            <person name="Tomita M."/>
            <person name="Numata K."/>
            <person name="Arakawa K."/>
        </authorList>
    </citation>
    <scope>NUCLEOTIDE SEQUENCE [LARGE SCALE GENOMIC DNA]</scope>
</reference>
<protein>
    <submittedName>
        <fullName evidence="1">Uncharacterized protein</fullName>
    </submittedName>
</protein>
<dbReference type="AlphaFoldDB" id="A0A4C1V244"/>
<evidence type="ECO:0000313" key="1">
    <source>
        <dbReference type="EMBL" id="GBP32362.1"/>
    </source>
</evidence>
<keyword evidence="2" id="KW-1185">Reference proteome</keyword>
<gene>
    <name evidence="1" type="ORF">EVAR_25617_1</name>
</gene>
<evidence type="ECO:0000313" key="2">
    <source>
        <dbReference type="Proteomes" id="UP000299102"/>
    </source>
</evidence>
<organism evidence="1 2">
    <name type="scientific">Eumeta variegata</name>
    <name type="common">Bagworm moth</name>
    <name type="synonym">Eumeta japonica</name>
    <dbReference type="NCBI Taxonomy" id="151549"/>
    <lineage>
        <taxon>Eukaryota</taxon>
        <taxon>Metazoa</taxon>
        <taxon>Ecdysozoa</taxon>
        <taxon>Arthropoda</taxon>
        <taxon>Hexapoda</taxon>
        <taxon>Insecta</taxon>
        <taxon>Pterygota</taxon>
        <taxon>Neoptera</taxon>
        <taxon>Endopterygota</taxon>
        <taxon>Lepidoptera</taxon>
        <taxon>Glossata</taxon>
        <taxon>Ditrysia</taxon>
        <taxon>Tineoidea</taxon>
        <taxon>Psychidae</taxon>
        <taxon>Oiketicinae</taxon>
        <taxon>Eumeta</taxon>
    </lineage>
</organism>
<proteinExistence type="predicted"/>
<dbReference type="Proteomes" id="UP000299102">
    <property type="component" value="Unassembled WGS sequence"/>
</dbReference>